<keyword evidence="3" id="KW-1185">Reference proteome</keyword>
<dbReference type="EMBL" id="JANAVB010007798">
    <property type="protein sequence ID" value="KAJ6842308.1"/>
    <property type="molecule type" value="Genomic_DNA"/>
</dbReference>
<evidence type="ECO:0000313" key="2">
    <source>
        <dbReference type="EMBL" id="KAJ6846267.1"/>
    </source>
</evidence>
<dbReference type="Proteomes" id="UP001140949">
    <property type="component" value="Unassembled WGS sequence"/>
</dbReference>
<organism evidence="1 3">
    <name type="scientific">Iris pallida</name>
    <name type="common">Sweet iris</name>
    <dbReference type="NCBI Taxonomy" id="29817"/>
    <lineage>
        <taxon>Eukaryota</taxon>
        <taxon>Viridiplantae</taxon>
        <taxon>Streptophyta</taxon>
        <taxon>Embryophyta</taxon>
        <taxon>Tracheophyta</taxon>
        <taxon>Spermatophyta</taxon>
        <taxon>Magnoliopsida</taxon>
        <taxon>Liliopsida</taxon>
        <taxon>Asparagales</taxon>
        <taxon>Iridaceae</taxon>
        <taxon>Iridoideae</taxon>
        <taxon>Irideae</taxon>
        <taxon>Iris</taxon>
    </lineage>
</organism>
<dbReference type="AlphaFoldDB" id="A0AAX6HNG5"/>
<proteinExistence type="predicted"/>
<protein>
    <submittedName>
        <fullName evidence="1">Uncharacterized protein</fullName>
    </submittedName>
</protein>
<evidence type="ECO:0000313" key="1">
    <source>
        <dbReference type="EMBL" id="KAJ6842308.1"/>
    </source>
</evidence>
<sequence length="35" mass="3958">MEEKKLMQPTQEVAVNICCCTCSSSYLHQIPPMDV</sequence>
<comment type="caution">
    <text evidence="1">The sequence shown here is derived from an EMBL/GenBank/DDBJ whole genome shotgun (WGS) entry which is preliminary data.</text>
</comment>
<gene>
    <name evidence="2" type="ORF">M6B38_279490</name>
    <name evidence="1" type="ORF">M6B38_302940</name>
</gene>
<reference evidence="1" key="2">
    <citation type="submission" date="2023-04" db="EMBL/GenBank/DDBJ databases">
        <authorList>
            <person name="Bruccoleri R.E."/>
            <person name="Oakeley E.J."/>
            <person name="Faust A.-M."/>
            <person name="Dessus-Babus S."/>
            <person name="Altorfer M."/>
            <person name="Burckhardt D."/>
            <person name="Oertli M."/>
            <person name="Naumann U."/>
            <person name="Petersen F."/>
            <person name="Wong J."/>
        </authorList>
    </citation>
    <scope>NUCLEOTIDE SEQUENCE</scope>
    <source>
        <strain evidence="1">GSM-AAB239-AS_SAM_17_03QT</strain>
        <tissue evidence="1">Leaf</tissue>
    </source>
</reference>
<name>A0AAX6HNG5_IRIPA</name>
<evidence type="ECO:0000313" key="3">
    <source>
        <dbReference type="Proteomes" id="UP001140949"/>
    </source>
</evidence>
<dbReference type="EMBL" id="JANAVB010005599">
    <property type="protein sequence ID" value="KAJ6846267.1"/>
    <property type="molecule type" value="Genomic_DNA"/>
</dbReference>
<reference evidence="1" key="1">
    <citation type="journal article" date="2023" name="GigaByte">
        <title>Genome assembly of the bearded iris, Iris pallida Lam.</title>
        <authorList>
            <person name="Bruccoleri R.E."/>
            <person name="Oakeley E.J."/>
            <person name="Faust A.M.E."/>
            <person name="Altorfer M."/>
            <person name="Dessus-Babus S."/>
            <person name="Burckhardt D."/>
            <person name="Oertli M."/>
            <person name="Naumann U."/>
            <person name="Petersen F."/>
            <person name="Wong J."/>
        </authorList>
    </citation>
    <scope>NUCLEOTIDE SEQUENCE</scope>
    <source>
        <strain evidence="1">GSM-AAB239-AS_SAM_17_03QT</strain>
    </source>
</reference>
<accession>A0AAX6HNG5</accession>